<keyword evidence="4 6" id="KW-1133">Transmembrane helix</keyword>
<evidence type="ECO:0000256" key="6">
    <source>
        <dbReference type="SAM" id="Phobius"/>
    </source>
</evidence>
<sequence length="128" mass="14287">MKMKLYVQLTIIFTISLIGEIISDGLHLPIPGSMIGLLILFLLLQFKLLRMRHVNMVGNFLLANMTILFLPPAVGIMDKFHVIAPYLFPIMLILVGALVINVALIAIVVSFIKNRFEGDYPEGGRKHG</sequence>
<protein>
    <submittedName>
        <fullName evidence="7">LrgA family protein</fullName>
    </submittedName>
</protein>
<dbReference type="PANTHER" id="PTHR33931:SF2">
    <property type="entry name" value="HOLIN-LIKE PROTEIN CIDA"/>
    <property type="match status" value="1"/>
</dbReference>
<feature type="transmembrane region" description="Helical" evidence="6">
    <location>
        <begin position="56"/>
        <end position="74"/>
    </location>
</feature>
<keyword evidence="3 6" id="KW-0812">Transmembrane</keyword>
<dbReference type="HOGENOM" id="CLU_113736_2_1_9"/>
<feature type="transmembrane region" description="Helical" evidence="6">
    <location>
        <begin position="28"/>
        <end position="44"/>
    </location>
</feature>
<comment type="subcellular location">
    <subcellularLocation>
        <location evidence="1">Cell membrane</location>
        <topology evidence="1">Multi-pass membrane protein</topology>
    </subcellularLocation>
</comment>
<accession>F8DKB7</accession>
<dbReference type="KEGG" id="scp:HMPREF0833_11243"/>
<keyword evidence="5 6" id="KW-0472">Membrane</keyword>
<name>F8DKB7_STREP</name>
<evidence type="ECO:0000256" key="5">
    <source>
        <dbReference type="ARBA" id="ARBA00023136"/>
    </source>
</evidence>
<evidence type="ECO:0000313" key="8">
    <source>
        <dbReference type="Proteomes" id="UP000001502"/>
    </source>
</evidence>
<organism evidence="7 8">
    <name type="scientific">Streptococcus parasanguinis (strain ATCC 15912 / DSM 6778 / CIP 104372 / LMG 14537)</name>
    <dbReference type="NCBI Taxonomy" id="760570"/>
    <lineage>
        <taxon>Bacteria</taxon>
        <taxon>Bacillati</taxon>
        <taxon>Bacillota</taxon>
        <taxon>Bacilli</taxon>
        <taxon>Lactobacillales</taxon>
        <taxon>Streptococcaceae</taxon>
        <taxon>Streptococcus</taxon>
    </lineage>
</organism>
<dbReference type="AlphaFoldDB" id="F8DKB7"/>
<evidence type="ECO:0000256" key="1">
    <source>
        <dbReference type="ARBA" id="ARBA00004651"/>
    </source>
</evidence>
<dbReference type="GO" id="GO:0005886">
    <property type="term" value="C:plasma membrane"/>
    <property type="evidence" value="ECO:0007669"/>
    <property type="project" value="UniProtKB-SubCell"/>
</dbReference>
<gene>
    <name evidence="7" type="ordered locus">HMPREF0833_11243</name>
</gene>
<feature type="transmembrane region" description="Helical" evidence="6">
    <location>
        <begin position="86"/>
        <end position="112"/>
    </location>
</feature>
<evidence type="ECO:0000256" key="3">
    <source>
        <dbReference type="ARBA" id="ARBA00022692"/>
    </source>
</evidence>
<feature type="transmembrane region" description="Helical" evidence="6">
    <location>
        <begin position="5"/>
        <end position="22"/>
    </location>
</feature>
<evidence type="ECO:0000313" key="7">
    <source>
        <dbReference type="EMBL" id="AEH56274.1"/>
    </source>
</evidence>
<reference evidence="8" key="1">
    <citation type="submission" date="2011-06" db="EMBL/GenBank/DDBJ databases">
        <title>Complete sequence of Streptococcus parasanguinis strain ATCC 15912.</title>
        <authorList>
            <person name="Muzny D."/>
            <person name="Qin X."/>
            <person name="Buhay C."/>
            <person name="Dugan-Rocha S."/>
            <person name="Ding Y."/>
            <person name="Chen G."/>
            <person name="Hawes A."/>
            <person name="Holder M."/>
            <person name="Jhangiani S."/>
            <person name="Johnson A."/>
            <person name="Khan Z."/>
            <person name="Li Z."/>
            <person name="Liu W."/>
            <person name="Liu X."/>
            <person name="Perez L."/>
            <person name="Shen H."/>
            <person name="Wang Q."/>
            <person name="Watt J."/>
            <person name="Xi L."/>
            <person name="Xin Y."/>
            <person name="Zhou J."/>
            <person name="Deng J."/>
            <person name="Jiang H."/>
            <person name="Liu Y."/>
            <person name="Qu J."/>
            <person name="Song X.-Z."/>
            <person name="Zhang L."/>
            <person name="Villasana D."/>
            <person name="Johnson A."/>
            <person name="Liu J."/>
            <person name="Liyanage D."/>
            <person name="Lorensuhewa L."/>
            <person name="Robinson T."/>
            <person name="Song A."/>
            <person name="Song B.-B."/>
            <person name="Dinh H."/>
            <person name="Thornton R."/>
            <person name="Coyle M."/>
            <person name="Francisco L."/>
            <person name="Jackson L."/>
            <person name="Javaid M."/>
            <person name="Korchina V."/>
            <person name="Kovar C."/>
            <person name="Mata R."/>
            <person name="Mathew T."/>
            <person name="Ngo R."/>
            <person name="Nguyen L."/>
            <person name="Nguyen N."/>
            <person name="Okwuonu G."/>
            <person name="Ongeri F."/>
            <person name="Pham C."/>
            <person name="Simmons D."/>
            <person name="Wilczek-Boney K."/>
            <person name="Hale W."/>
            <person name="Jakkamsetti A."/>
            <person name="Pham P."/>
            <person name="Ruth R."/>
            <person name="San Lucas F."/>
            <person name="Warren J."/>
            <person name="Zhang J."/>
            <person name="Zhao Z."/>
            <person name="Zhou C."/>
            <person name="Zhu D."/>
            <person name="Lee S."/>
            <person name="Bess C."/>
            <person name="Blankenburg K."/>
            <person name="Forbes L."/>
            <person name="Fu Q."/>
            <person name="Gubbala S."/>
            <person name="Hirani K."/>
            <person name="Jayaseelan J.C."/>
            <person name="Lara F."/>
            <person name="Munidasa M."/>
            <person name="Palculict T."/>
            <person name="Patil S."/>
            <person name="Pu L.-L."/>
            <person name="Saada N."/>
            <person name="Tang L."/>
            <person name="Weissenberger G."/>
            <person name="Zhu Y."/>
            <person name="Hemphill L."/>
            <person name="Shang Y."/>
            <person name="Youmans B."/>
            <person name="Ayvaz T."/>
            <person name="Ross M."/>
            <person name="Santibanez J."/>
            <person name="Aqrawi P."/>
            <person name="Gross S."/>
            <person name="Joshi V."/>
            <person name="Fowler G."/>
            <person name="Nazareth L."/>
            <person name="Reid J."/>
            <person name="Worley K."/>
            <person name="Petrosino J."/>
            <person name="Highlander S."/>
            <person name="Gibbs R."/>
        </authorList>
    </citation>
    <scope>NUCLEOTIDE SEQUENCE [LARGE SCALE GENOMIC DNA]</scope>
    <source>
        <strain evidence="8">ATCC 15912 / DSM 6778 / CIP 104372 / LMG 14537</strain>
    </source>
</reference>
<dbReference type="InterPro" id="IPR005538">
    <property type="entry name" value="LrgA/CidA"/>
</dbReference>
<evidence type="ECO:0000256" key="4">
    <source>
        <dbReference type="ARBA" id="ARBA00022989"/>
    </source>
</evidence>
<dbReference type="EMBL" id="CP002843">
    <property type="protein sequence ID" value="AEH56274.1"/>
    <property type="molecule type" value="Genomic_DNA"/>
</dbReference>
<keyword evidence="2" id="KW-1003">Cell membrane</keyword>
<dbReference type="PANTHER" id="PTHR33931">
    <property type="entry name" value="HOLIN-LIKE PROTEIN CIDA-RELATED"/>
    <property type="match status" value="1"/>
</dbReference>
<evidence type="ECO:0000256" key="2">
    <source>
        <dbReference type="ARBA" id="ARBA00022475"/>
    </source>
</evidence>
<proteinExistence type="predicted"/>
<dbReference type="Pfam" id="PF03788">
    <property type="entry name" value="LrgA"/>
    <property type="match status" value="1"/>
</dbReference>
<dbReference type="Proteomes" id="UP000001502">
    <property type="component" value="Chromosome"/>
</dbReference>